<proteinExistence type="predicted"/>
<dbReference type="Proteomes" id="UP000014500">
    <property type="component" value="Unassembled WGS sequence"/>
</dbReference>
<reference evidence="1" key="2">
    <citation type="submission" date="2015-02" db="UniProtKB">
        <authorList>
            <consortium name="EnsemblMetazoa"/>
        </authorList>
    </citation>
    <scope>IDENTIFICATION</scope>
</reference>
<name>T1IZY2_STRMM</name>
<accession>T1IZY2</accession>
<protein>
    <submittedName>
        <fullName evidence="1">Uncharacterized protein</fullName>
    </submittedName>
</protein>
<dbReference type="AlphaFoldDB" id="T1IZY2"/>
<evidence type="ECO:0000313" key="1">
    <source>
        <dbReference type="EnsemblMetazoa" id="SMAR006821-PA"/>
    </source>
</evidence>
<keyword evidence="2" id="KW-1185">Reference proteome</keyword>
<dbReference type="HOGENOM" id="CLU_1176738_0_0_1"/>
<reference evidence="2" key="1">
    <citation type="submission" date="2011-05" db="EMBL/GenBank/DDBJ databases">
        <authorList>
            <person name="Richards S.R."/>
            <person name="Qu J."/>
            <person name="Jiang H."/>
            <person name="Jhangiani S.N."/>
            <person name="Agravi P."/>
            <person name="Goodspeed R."/>
            <person name="Gross S."/>
            <person name="Mandapat C."/>
            <person name="Jackson L."/>
            <person name="Mathew T."/>
            <person name="Pu L."/>
            <person name="Thornton R."/>
            <person name="Saada N."/>
            <person name="Wilczek-Boney K.B."/>
            <person name="Lee S."/>
            <person name="Kovar C."/>
            <person name="Wu Y."/>
            <person name="Scherer S.E."/>
            <person name="Worley K.C."/>
            <person name="Muzny D.M."/>
            <person name="Gibbs R."/>
        </authorList>
    </citation>
    <scope>NUCLEOTIDE SEQUENCE</scope>
    <source>
        <strain evidence="2">Brora</strain>
    </source>
</reference>
<dbReference type="EnsemblMetazoa" id="SMAR006821-RA">
    <property type="protein sequence ID" value="SMAR006821-PA"/>
    <property type="gene ID" value="SMAR006821"/>
</dbReference>
<dbReference type="EMBL" id="JH431728">
    <property type="status" value="NOT_ANNOTATED_CDS"/>
    <property type="molecule type" value="Genomic_DNA"/>
</dbReference>
<organism evidence="1 2">
    <name type="scientific">Strigamia maritima</name>
    <name type="common">European centipede</name>
    <name type="synonym">Geophilus maritimus</name>
    <dbReference type="NCBI Taxonomy" id="126957"/>
    <lineage>
        <taxon>Eukaryota</taxon>
        <taxon>Metazoa</taxon>
        <taxon>Ecdysozoa</taxon>
        <taxon>Arthropoda</taxon>
        <taxon>Myriapoda</taxon>
        <taxon>Chilopoda</taxon>
        <taxon>Pleurostigmophora</taxon>
        <taxon>Geophilomorpha</taxon>
        <taxon>Linotaeniidae</taxon>
        <taxon>Strigamia</taxon>
    </lineage>
</organism>
<sequence length="236" mass="27632">MRKWFKKVFKDIAPVKNKTSVDRLVFAMTTNQSPQYSHFNEREDQTLRELKSNQLQSTLNVPDVNDFPTNPSYVEHRTTIDEREGRITQFKTNRNDQSPSKSFKTKINGLQEKYTGFQYMGKDDYRGITAYWNGTEGDAGFPTHHVQVCVRVFNPNSRPPSWGHFVYRFLIGWDEDLQLLIDWLLHEEKTTLDDVRLEYVVFPGNVIKLKPGITARSLQIQQNSVLRFCHKFKLAP</sequence>
<evidence type="ECO:0000313" key="2">
    <source>
        <dbReference type="Proteomes" id="UP000014500"/>
    </source>
</evidence>